<evidence type="ECO:0000313" key="2">
    <source>
        <dbReference type="Proteomes" id="UP001489004"/>
    </source>
</evidence>
<keyword evidence="2" id="KW-1185">Reference proteome</keyword>
<name>A0AAW1R9T1_9CHLO</name>
<proteinExistence type="predicted"/>
<sequence>MGPDWIVGTKPLSPPPFPRVCQLPSTGQVEMHNASLCSVCPAATQALVKQTRKARQGRAMQVVEAVSSRCLDRMASMYHKPQPLEVTSRLTRGQRWGPTGPVGCTEAHEDCAVHYSEAWYTMDDEIVCGPTPTSPGTAANGAANASYHTFAATLDHSRAAFMAVARQC</sequence>
<reference evidence="1 2" key="1">
    <citation type="journal article" date="2024" name="Nat. Commun.">
        <title>Phylogenomics reveals the evolutionary origins of lichenization in chlorophyte algae.</title>
        <authorList>
            <person name="Puginier C."/>
            <person name="Libourel C."/>
            <person name="Otte J."/>
            <person name="Skaloud P."/>
            <person name="Haon M."/>
            <person name="Grisel S."/>
            <person name="Petersen M."/>
            <person name="Berrin J.G."/>
            <person name="Delaux P.M."/>
            <person name="Dal Grande F."/>
            <person name="Keller J."/>
        </authorList>
    </citation>
    <scope>NUCLEOTIDE SEQUENCE [LARGE SCALE GENOMIC DNA]</scope>
    <source>
        <strain evidence="1 2">SAG 2043</strain>
    </source>
</reference>
<evidence type="ECO:0000313" key="1">
    <source>
        <dbReference type="EMBL" id="KAK9830419.1"/>
    </source>
</evidence>
<gene>
    <name evidence="1" type="ORF">WJX72_011669</name>
</gene>
<dbReference type="Proteomes" id="UP001489004">
    <property type="component" value="Unassembled WGS sequence"/>
</dbReference>
<accession>A0AAW1R9T1</accession>
<dbReference type="EMBL" id="JALJOR010000001">
    <property type="protein sequence ID" value="KAK9830419.1"/>
    <property type="molecule type" value="Genomic_DNA"/>
</dbReference>
<comment type="caution">
    <text evidence="1">The sequence shown here is derived from an EMBL/GenBank/DDBJ whole genome shotgun (WGS) entry which is preliminary data.</text>
</comment>
<protein>
    <submittedName>
        <fullName evidence="1">Uncharacterized protein</fullName>
    </submittedName>
</protein>
<dbReference type="AlphaFoldDB" id="A0AAW1R9T1"/>
<organism evidence="1 2">
    <name type="scientific">[Myrmecia] bisecta</name>
    <dbReference type="NCBI Taxonomy" id="41462"/>
    <lineage>
        <taxon>Eukaryota</taxon>
        <taxon>Viridiplantae</taxon>
        <taxon>Chlorophyta</taxon>
        <taxon>core chlorophytes</taxon>
        <taxon>Trebouxiophyceae</taxon>
        <taxon>Trebouxiales</taxon>
        <taxon>Trebouxiaceae</taxon>
        <taxon>Myrmecia</taxon>
    </lineage>
</organism>